<accession>A0A1B1Z036</accession>
<dbReference type="RefSeq" id="WP_066286093.1">
    <property type="nucleotide sequence ID" value="NZ_CP016761.1"/>
</dbReference>
<keyword evidence="2" id="KW-1185">Reference proteome</keyword>
<dbReference type="STRING" id="255247.ABE41_002220"/>
<dbReference type="OrthoDB" id="2599887at2"/>
<dbReference type="KEGG" id="far:ABE41_002220"/>
<dbReference type="EMBL" id="CP016761">
    <property type="protein sequence ID" value="ANX10831.1"/>
    <property type="molecule type" value="Genomic_DNA"/>
</dbReference>
<proteinExistence type="predicted"/>
<reference evidence="1 2" key="1">
    <citation type="submission" date="2016-08" db="EMBL/GenBank/DDBJ databases">
        <title>Complete genome sequence of Fictibacillus arsenicus G25-54, a strain with toxicity to nematodes and a potential arsenic-resistance activity.</title>
        <authorList>
            <person name="Zheng Z."/>
        </authorList>
    </citation>
    <scope>NUCLEOTIDE SEQUENCE [LARGE SCALE GENOMIC DNA]</scope>
    <source>
        <strain evidence="1 2">G25-54</strain>
    </source>
</reference>
<dbReference type="AlphaFoldDB" id="A0A1B1Z036"/>
<gene>
    <name evidence="1" type="ORF">ABE41_002220</name>
</gene>
<dbReference type="InterPro" id="IPR024496">
    <property type="entry name" value="Spore_germ_GerPE"/>
</dbReference>
<protein>
    <submittedName>
        <fullName evidence="1">Uncharacterized protein</fullName>
    </submittedName>
</protein>
<name>A0A1B1Z036_9BACL</name>
<organism evidence="1 2">
    <name type="scientific">Fictibacillus arsenicus</name>
    <dbReference type="NCBI Taxonomy" id="255247"/>
    <lineage>
        <taxon>Bacteria</taxon>
        <taxon>Bacillati</taxon>
        <taxon>Bacillota</taxon>
        <taxon>Bacilli</taxon>
        <taxon>Bacillales</taxon>
        <taxon>Fictibacillaceae</taxon>
        <taxon>Fictibacillus</taxon>
    </lineage>
</organism>
<evidence type="ECO:0000313" key="2">
    <source>
        <dbReference type="Proteomes" id="UP000077412"/>
    </source>
</evidence>
<sequence>MYRTSAVDEVILNSLASSSILQTGDTEKIQCFSAALAIQRERTDFGRFDIPLNKYDIFSQPVVVPVCPSVQIKKTFNACPFIRVGKIDILGVSSSALLHIGSVNEMTLQSRVKHIRNFLKNPYPEIEEEES</sequence>
<dbReference type="Proteomes" id="UP000077412">
    <property type="component" value="Chromosome"/>
</dbReference>
<dbReference type="Pfam" id="PF10970">
    <property type="entry name" value="GerPE"/>
    <property type="match status" value="1"/>
</dbReference>
<evidence type="ECO:0000313" key="1">
    <source>
        <dbReference type="EMBL" id="ANX10831.1"/>
    </source>
</evidence>